<comment type="caution">
    <text evidence="1">The sequence shown here is derived from an EMBL/GenBank/DDBJ whole genome shotgun (WGS) entry which is preliminary data.</text>
</comment>
<protein>
    <submittedName>
        <fullName evidence="1">Uncharacterized protein</fullName>
    </submittedName>
</protein>
<sequence>MVGQSNVGNVTPITHAVFVNGLYRIQLGASRDAAFNAAIGDMTTALGFDPTVITPVADAGLSPAGGAGDMDIYTAILAGFSEIIATSPALTAAFDNAETWDIVEAVARDLSDGKLDGIDILGNGIFVDDGNGQGNLLPFPALDADDISNLVDAANAWAAENLPGVTVPPLDLSFFGNPGVLPPSDYTVTGSLTVTGTDRFSLGVGDDLALFTPTDVNVELDSSHLSGIASFTFYVNNQFHSISVLTDPNGVREVTLVSAMV</sequence>
<feature type="non-terminal residue" evidence="1">
    <location>
        <position position="261"/>
    </location>
</feature>
<proteinExistence type="predicted"/>
<organism evidence="1">
    <name type="scientific">marine sediment metagenome</name>
    <dbReference type="NCBI Taxonomy" id="412755"/>
    <lineage>
        <taxon>unclassified sequences</taxon>
        <taxon>metagenomes</taxon>
        <taxon>ecological metagenomes</taxon>
    </lineage>
</organism>
<gene>
    <name evidence="1" type="ORF">S12H4_41524</name>
</gene>
<reference evidence="1" key="1">
    <citation type="journal article" date="2014" name="Front. Microbiol.">
        <title>High frequency of phylogenetically diverse reductive dehalogenase-homologous genes in deep subseafloor sedimentary metagenomes.</title>
        <authorList>
            <person name="Kawai M."/>
            <person name="Futagami T."/>
            <person name="Toyoda A."/>
            <person name="Takaki Y."/>
            <person name="Nishi S."/>
            <person name="Hori S."/>
            <person name="Arai W."/>
            <person name="Tsubouchi T."/>
            <person name="Morono Y."/>
            <person name="Uchiyama I."/>
            <person name="Ito T."/>
            <person name="Fujiyama A."/>
            <person name="Inagaki F."/>
            <person name="Takami H."/>
        </authorList>
    </citation>
    <scope>NUCLEOTIDE SEQUENCE</scope>
    <source>
        <strain evidence="1">Expedition CK06-06</strain>
    </source>
</reference>
<accession>X1VI85</accession>
<name>X1VI85_9ZZZZ</name>
<dbReference type="EMBL" id="BARW01025316">
    <property type="protein sequence ID" value="GAJ07245.1"/>
    <property type="molecule type" value="Genomic_DNA"/>
</dbReference>
<dbReference type="AlphaFoldDB" id="X1VI85"/>
<evidence type="ECO:0000313" key="1">
    <source>
        <dbReference type="EMBL" id="GAJ07245.1"/>
    </source>
</evidence>